<sequence>MSVKEPERDYNGDIIRYCSECEWCKSLEGSDGEIYHFCMDTEGGAFLEITGILGWCTVESESE</sequence>
<accession>A0A174UMF2</accession>
<organism evidence="1 2">
    <name type="scientific">Anaerotruncus colihominis</name>
    <dbReference type="NCBI Taxonomy" id="169435"/>
    <lineage>
        <taxon>Bacteria</taxon>
        <taxon>Bacillati</taxon>
        <taxon>Bacillota</taxon>
        <taxon>Clostridia</taxon>
        <taxon>Eubacteriales</taxon>
        <taxon>Oscillospiraceae</taxon>
        <taxon>Anaerotruncus</taxon>
    </lineage>
</organism>
<proteinExistence type="predicted"/>
<dbReference type="EMBL" id="CZBE01000036">
    <property type="protein sequence ID" value="CUQ21238.1"/>
    <property type="molecule type" value="Genomic_DNA"/>
</dbReference>
<reference evidence="1 2" key="1">
    <citation type="submission" date="2015-09" db="EMBL/GenBank/DDBJ databases">
        <authorList>
            <consortium name="Pathogen Informatics"/>
        </authorList>
    </citation>
    <scope>NUCLEOTIDE SEQUENCE [LARGE SCALE GENOMIC DNA]</scope>
    <source>
        <strain evidence="1 2">2789STDY5834939</strain>
    </source>
</reference>
<evidence type="ECO:0000313" key="1">
    <source>
        <dbReference type="EMBL" id="CUQ21238.1"/>
    </source>
</evidence>
<name>A0A174UMF2_9FIRM</name>
<protein>
    <submittedName>
        <fullName evidence="1">Uncharacterized protein</fullName>
    </submittedName>
</protein>
<dbReference type="AlphaFoldDB" id="A0A174UMF2"/>
<dbReference type="Proteomes" id="UP000095765">
    <property type="component" value="Unassembled WGS sequence"/>
</dbReference>
<gene>
    <name evidence="1" type="ORF">ERS852551_03566</name>
</gene>
<evidence type="ECO:0000313" key="2">
    <source>
        <dbReference type="Proteomes" id="UP000095765"/>
    </source>
</evidence>